<protein>
    <submittedName>
        <fullName evidence="1">Uncharacterized protein</fullName>
    </submittedName>
</protein>
<name>A0A974DRT3_XENLA</name>
<reference evidence="2" key="1">
    <citation type="journal article" date="2016" name="Nature">
        <title>Genome evolution in the allotetraploid frog Xenopus laevis.</title>
        <authorList>
            <person name="Session A.M."/>
            <person name="Uno Y."/>
            <person name="Kwon T."/>
            <person name="Chapman J.A."/>
            <person name="Toyoda A."/>
            <person name="Takahashi S."/>
            <person name="Fukui A."/>
            <person name="Hikosaka A."/>
            <person name="Suzuki A."/>
            <person name="Kondo M."/>
            <person name="van Heeringen S.J."/>
            <person name="Quigley I."/>
            <person name="Heinz S."/>
            <person name="Ogino H."/>
            <person name="Ochi H."/>
            <person name="Hellsten U."/>
            <person name="Lyons J.B."/>
            <person name="Simakov O."/>
            <person name="Putnam N."/>
            <person name="Stites J."/>
            <person name="Kuroki Y."/>
            <person name="Tanaka T."/>
            <person name="Michiue T."/>
            <person name="Watanabe M."/>
            <person name="Bogdanovic O."/>
            <person name="Lister R."/>
            <person name="Georgiou G."/>
            <person name="Paranjpe S.S."/>
            <person name="van Kruijsbergen I."/>
            <person name="Shu S."/>
            <person name="Carlson J."/>
            <person name="Kinoshita T."/>
            <person name="Ohta Y."/>
            <person name="Mawaribuchi S."/>
            <person name="Jenkins J."/>
            <person name="Grimwood J."/>
            <person name="Schmutz J."/>
            <person name="Mitros T."/>
            <person name="Mozaffari S.V."/>
            <person name="Suzuki Y."/>
            <person name="Haramoto Y."/>
            <person name="Yamamoto T.S."/>
            <person name="Takagi C."/>
            <person name="Heald R."/>
            <person name="Miller K."/>
            <person name="Haudenschild C."/>
            <person name="Kitzman J."/>
            <person name="Nakayama T."/>
            <person name="Izutsu Y."/>
            <person name="Robert J."/>
            <person name="Fortriede J."/>
            <person name="Burns K."/>
            <person name="Lotay V."/>
            <person name="Karimi K."/>
            <person name="Yasuoka Y."/>
            <person name="Dichmann D.S."/>
            <person name="Flajnik M.F."/>
            <person name="Houston D.W."/>
            <person name="Shendure J."/>
            <person name="DuPasquier L."/>
            <person name="Vize P.D."/>
            <person name="Zorn A.M."/>
            <person name="Ito M."/>
            <person name="Marcotte E.M."/>
            <person name="Wallingford J.B."/>
            <person name="Ito Y."/>
            <person name="Asashima M."/>
            <person name="Ueno N."/>
            <person name="Matsuda Y."/>
            <person name="Veenstra G.J."/>
            <person name="Fujiyama A."/>
            <person name="Harland R.M."/>
            <person name="Taira M."/>
            <person name="Rokhsar D.S."/>
        </authorList>
    </citation>
    <scope>NUCLEOTIDE SEQUENCE [LARGE SCALE GENOMIC DNA]</scope>
    <source>
        <strain evidence="2">J</strain>
    </source>
</reference>
<sequence>MKNVKVEGAEFVPCFFSLECSLLSPDTVHSLESDGSMAHEHPHAYPLSPHYLFGTRRHIDSLLHTSIGLICTASSALSTQGQPIKSTHKGVEYGCYVKGPAASTVSMSHYGNWFVPSSTSSISAMAH</sequence>
<evidence type="ECO:0000313" key="2">
    <source>
        <dbReference type="Proteomes" id="UP000694892"/>
    </source>
</evidence>
<gene>
    <name evidence="1" type="ORF">XELAEV_18009008mg</name>
</gene>
<dbReference type="AlphaFoldDB" id="A0A974DRT3"/>
<proteinExistence type="predicted"/>
<dbReference type="EMBL" id="CM004467">
    <property type="protein sequence ID" value="OCT96793.1"/>
    <property type="molecule type" value="Genomic_DNA"/>
</dbReference>
<organism evidence="1 2">
    <name type="scientific">Xenopus laevis</name>
    <name type="common">African clawed frog</name>
    <dbReference type="NCBI Taxonomy" id="8355"/>
    <lineage>
        <taxon>Eukaryota</taxon>
        <taxon>Metazoa</taxon>
        <taxon>Chordata</taxon>
        <taxon>Craniata</taxon>
        <taxon>Vertebrata</taxon>
        <taxon>Euteleostomi</taxon>
        <taxon>Amphibia</taxon>
        <taxon>Batrachia</taxon>
        <taxon>Anura</taxon>
        <taxon>Pipoidea</taxon>
        <taxon>Pipidae</taxon>
        <taxon>Xenopodinae</taxon>
        <taxon>Xenopus</taxon>
        <taxon>Xenopus</taxon>
    </lineage>
</organism>
<accession>A0A974DRT3</accession>
<evidence type="ECO:0000313" key="1">
    <source>
        <dbReference type="EMBL" id="OCT96793.1"/>
    </source>
</evidence>
<dbReference type="Proteomes" id="UP000694892">
    <property type="component" value="Chromosome 1S"/>
</dbReference>